<dbReference type="RefSeq" id="XP_040762925.1">
    <property type="nucleotide sequence ID" value="XM_040910803.1"/>
</dbReference>
<dbReference type="PANTHER" id="PTHR33096">
    <property type="entry name" value="CXC2 DOMAIN-CONTAINING PROTEIN"/>
    <property type="match status" value="1"/>
</dbReference>
<dbReference type="InParanoid" id="A0A165DM83"/>
<name>A0A165DM83_9APHY</name>
<evidence type="ECO:0000313" key="1">
    <source>
        <dbReference type="EMBL" id="KZT05185.1"/>
    </source>
</evidence>
<organism evidence="1 2">
    <name type="scientific">Laetiporus sulphureus 93-53</name>
    <dbReference type="NCBI Taxonomy" id="1314785"/>
    <lineage>
        <taxon>Eukaryota</taxon>
        <taxon>Fungi</taxon>
        <taxon>Dikarya</taxon>
        <taxon>Basidiomycota</taxon>
        <taxon>Agaricomycotina</taxon>
        <taxon>Agaricomycetes</taxon>
        <taxon>Polyporales</taxon>
        <taxon>Laetiporus</taxon>
    </lineage>
</organism>
<dbReference type="InterPro" id="IPR040521">
    <property type="entry name" value="KDZ"/>
</dbReference>
<dbReference type="STRING" id="1314785.A0A165DM83"/>
<evidence type="ECO:0000313" key="2">
    <source>
        <dbReference type="Proteomes" id="UP000076871"/>
    </source>
</evidence>
<sequence length="267" mass="30605">MTSAGKYATIGILYDIACQLHCSCIKWGLLDDHLLDHTQFVTSIFHAFSHQWSCQVIYHLHKCIDFGLTDGEGCERFWSSIQPLILTLRVFRIVHVGCTSKHLDEQSLMRLGHWLHHKFTQCQDKKHAMQKDLVDCPIDESVLQTEWKAQIKKEIKPAPRQTKNHANHIIEVILTLQRSVDAYKATIRDLEGKLMRPMNSINVAELTLQLEEACHGAAQTSNTIVSKKATLGISDHMKLKRLLNDEFLHIGMNAQALKQHICDRLRQ</sequence>
<protein>
    <submittedName>
        <fullName evidence="1">Uncharacterized protein</fullName>
    </submittedName>
</protein>
<accession>A0A165DM83</accession>
<dbReference type="AlphaFoldDB" id="A0A165DM83"/>
<proteinExistence type="predicted"/>
<keyword evidence="2" id="KW-1185">Reference proteome</keyword>
<gene>
    <name evidence="1" type="ORF">LAESUDRAFT_737565</name>
</gene>
<dbReference type="GeneID" id="63827832"/>
<dbReference type="EMBL" id="KV427631">
    <property type="protein sequence ID" value="KZT05185.1"/>
    <property type="molecule type" value="Genomic_DNA"/>
</dbReference>
<dbReference type="Proteomes" id="UP000076871">
    <property type="component" value="Unassembled WGS sequence"/>
</dbReference>
<dbReference type="Pfam" id="PF18758">
    <property type="entry name" value="KDZ"/>
    <property type="match status" value="1"/>
</dbReference>
<reference evidence="1 2" key="1">
    <citation type="journal article" date="2016" name="Mol. Biol. Evol.">
        <title>Comparative Genomics of Early-Diverging Mushroom-Forming Fungi Provides Insights into the Origins of Lignocellulose Decay Capabilities.</title>
        <authorList>
            <person name="Nagy L.G."/>
            <person name="Riley R."/>
            <person name="Tritt A."/>
            <person name="Adam C."/>
            <person name="Daum C."/>
            <person name="Floudas D."/>
            <person name="Sun H."/>
            <person name="Yadav J.S."/>
            <person name="Pangilinan J."/>
            <person name="Larsson K.H."/>
            <person name="Matsuura K."/>
            <person name="Barry K."/>
            <person name="Labutti K."/>
            <person name="Kuo R."/>
            <person name="Ohm R.A."/>
            <person name="Bhattacharya S.S."/>
            <person name="Shirouzu T."/>
            <person name="Yoshinaga Y."/>
            <person name="Martin F.M."/>
            <person name="Grigoriev I.V."/>
            <person name="Hibbett D.S."/>
        </authorList>
    </citation>
    <scope>NUCLEOTIDE SEQUENCE [LARGE SCALE GENOMIC DNA]</scope>
    <source>
        <strain evidence="1 2">93-53</strain>
    </source>
</reference>
<dbReference type="OrthoDB" id="3265112at2759"/>
<dbReference type="PANTHER" id="PTHR33096:SF1">
    <property type="entry name" value="CXC1-LIKE CYSTEINE CLUSTER ASSOCIATED WITH KDZ TRANSPOSASES DOMAIN-CONTAINING PROTEIN"/>
    <property type="match status" value="1"/>
</dbReference>